<evidence type="ECO:0000313" key="1">
    <source>
        <dbReference type="EMBL" id="RMH89821.1"/>
    </source>
</evidence>
<name>A0A3M2HJB1_9GAMM</name>
<comment type="caution">
    <text evidence="1">The sequence shown here is derived from an EMBL/GenBank/DDBJ whole genome shotgun (WGS) entry which is preliminary data.</text>
</comment>
<dbReference type="PANTHER" id="PTHR37827">
    <property type="entry name" value="TUDOR DOMAIN-CONTAINING PROTEIN"/>
    <property type="match status" value="1"/>
</dbReference>
<dbReference type="EMBL" id="RFFM01000002">
    <property type="protein sequence ID" value="RMH89821.1"/>
    <property type="molecule type" value="Genomic_DNA"/>
</dbReference>
<dbReference type="OrthoDB" id="9802640at2"/>
<accession>A0A3M2HJB1</accession>
<dbReference type="Proteomes" id="UP000269774">
    <property type="component" value="Unassembled WGS sequence"/>
</dbReference>
<dbReference type="AlphaFoldDB" id="A0A3M2HJB1"/>
<evidence type="ECO:0000313" key="2">
    <source>
        <dbReference type="Proteomes" id="UP000269774"/>
    </source>
</evidence>
<evidence type="ECO:0008006" key="3">
    <source>
        <dbReference type="Google" id="ProtNLM"/>
    </source>
</evidence>
<protein>
    <recommendedName>
        <fullName evidence="3">HNH endonuclease</fullName>
    </recommendedName>
</protein>
<keyword evidence="2" id="KW-1185">Reference proteome</keyword>
<sequence>MAPILRLPDQPEACELCRRQTPLTRHHLIPKSLHGKTYVRKRFGREERITATLWVCRPCHNQIHRLFSEKELALDFNSRDALLADERLSTFVDWLSTKPGGFVPRH</sequence>
<reference evidence="1 2" key="1">
    <citation type="submission" date="2018-10" db="EMBL/GenBank/DDBJ databases">
        <title>Pseudomonas zhaodongensis NEAU-ST5-21(T) genome.</title>
        <authorList>
            <person name="Peng J."/>
            <person name="Liu Z.-P."/>
        </authorList>
    </citation>
    <scope>NUCLEOTIDE SEQUENCE [LARGE SCALE GENOMIC DNA]</scope>
    <source>
        <strain evidence="1 2">NEAU-ST5-21</strain>
    </source>
</reference>
<gene>
    <name evidence="1" type="ORF">EA797_09750</name>
</gene>
<dbReference type="RefSeq" id="WP_122165015.1">
    <property type="nucleotide sequence ID" value="NZ_JAMOIB010000005.1"/>
</dbReference>
<proteinExistence type="predicted"/>
<organism evidence="1 2">
    <name type="scientific">Stutzerimonas zhaodongensis</name>
    <dbReference type="NCBI Taxonomy" id="1176257"/>
    <lineage>
        <taxon>Bacteria</taxon>
        <taxon>Pseudomonadati</taxon>
        <taxon>Pseudomonadota</taxon>
        <taxon>Gammaproteobacteria</taxon>
        <taxon>Pseudomonadales</taxon>
        <taxon>Pseudomonadaceae</taxon>
        <taxon>Stutzerimonas</taxon>
    </lineage>
</organism>
<dbReference type="PANTHER" id="PTHR37827:SF1">
    <property type="entry name" value="HNH DOMAIN-CONTAINING PROTEIN"/>
    <property type="match status" value="1"/>
</dbReference>